<feature type="transmembrane region" description="Helical" evidence="1">
    <location>
        <begin position="12"/>
        <end position="31"/>
    </location>
</feature>
<sequence>MKLFETDFFLQWISVVTMCLLVVGTAAFISIPASLSHHPGEALASAHTAMTRHLT</sequence>
<reference evidence="2 3" key="1">
    <citation type="submission" date="2020-02" db="EMBL/GenBank/DDBJ databases">
        <title>Nitrogenibacter mangrovi gen. nov., sp. nov. isolated from mangrove sediment, a denitrifying betaproteobacterium.</title>
        <authorList>
            <person name="Liao H."/>
            <person name="Tian Y."/>
        </authorList>
    </citation>
    <scope>NUCLEOTIDE SEQUENCE [LARGE SCALE GENOMIC DNA]</scope>
    <source>
        <strain evidence="2 3">M9-3-2</strain>
    </source>
</reference>
<evidence type="ECO:0000313" key="2">
    <source>
        <dbReference type="EMBL" id="QID18347.1"/>
    </source>
</evidence>
<protein>
    <submittedName>
        <fullName evidence="2">Uncharacterized protein</fullName>
    </submittedName>
</protein>
<evidence type="ECO:0000313" key="3">
    <source>
        <dbReference type="Proteomes" id="UP000501991"/>
    </source>
</evidence>
<gene>
    <name evidence="2" type="ORF">G3580_12295</name>
</gene>
<dbReference type="AlphaFoldDB" id="A0A6C1B4D0"/>
<keyword evidence="3" id="KW-1185">Reference proteome</keyword>
<dbReference type="Proteomes" id="UP000501991">
    <property type="component" value="Chromosome"/>
</dbReference>
<evidence type="ECO:0000256" key="1">
    <source>
        <dbReference type="SAM" id="Phobius"/>
    </source>
</evidence>
<proteinExistence type="predicted"/>
<dbReference type="RefSeq" id="WP_173765914.1">
    <property type="nucleotide sequence ID" value="NZ_CP048836.1"/>
</dbReference>
<organism evidence="2 3">
    <name type="scientific">Nitrogeniibacter mangrovi</name>
    <dbReference type="NCBI Taxonomy" id="2016596"/>
    <lineage>
        <taxon>Bacteria</taxon>
        <taxon>Pseudomonadati</taxon>
        <taxon>Pseudomonadota</taxon>
        <taxon>Betaproteobacteria</taxon>
        <taxon>Rhodocyclales</taxon>
        <taxon>Zoogloeaceae</taxon>
        <taxon>Nitrogeniibacter</taxon>
    </lineage>
</organism>
<dbReference type="KEGG" id="azq:G3580_12295"/>
<keyword evidence="1" id="KW-0812">Transmembrane</keyword>
<name>A0A6C1B4D0_9RHOO</name>
<keyword evidence="1" id="KW-0472">Membrane</keyword>
<keyword evidence="1" id="KW-1133">Transmembrane helix</keyword>
<dbReference type="EMBL" id="CP048836">
    <property type="protein sequence ID" value="QID18347.1"/>
    <property type="molecule type" value="Genomic_DNA"/>
</dbReference>
<accession>A0A6C1B4D0</accession>